<reference evidence="3 4" key="1">
    <citation type="submission" date="2017-02" db="EMBL/GenBank/DDBJ databases">
        <authorList>
            <person name="Peterson S.W."/>
        </authorList>
    </citation>
    <scope>NUCLEOTIDE SEQUENCE [LARGE SCALE GENOMIC DNA]</scope>
    <source>
        <strain evidence="3 4">SRS1_H2-8</strain>
    </source>
</reference>
<dbReference type="EMBL" id="LT795058">
    <property type="protein sequence ID" value="SJX62518.1"/>
    <property type="molecule type" value="Genomic_DNA"/>
</dbReference>
<feature type="region of interest" description="Disordered" evidence="1">
    <location>
        <begin position="170"/>
        <end position="203"/>
    </location>
</feature>
<evidence type="ECO:0000256" key="1">
    <source>
        <dbReference type="SAM" id="MobiDB-lite"/>
    </source>
</evidence>
<keyword evidence="2" id="KW-0732">Signal</keyword>
<organism evidence="3 4">
    <name type="scientific">Sporisorium reilianum f. sp. reilianum</name>
    <dbReference type="NCBI Taxonomy" id="72559"/>
    <lineage>
        <taxon>Eukaryota</taxon>
        <taxon>Fungi</taxon>
        <taxon>Dikarya</taxon>
        <taxon>Basidiomycota</taxon>
        <taxon>Ustilaginomycotina</taxon>
        <taxon>Ustilaginomycetes</taxon>
        <taxon>Ustilaginales</taxon>
        <taxon>Ustilaginaceae</taxon>
        <taxon>Sporisorium</taxon>
    </lineage>
</organism>
<proteinExistence type="predicted"/>
<protein>
    <submittedName>
        <fullName evidence="3">Related to effector family protein Eff1</fullName>
    </submittedName>
</protein>
<feature type="signal peptide" evidence="2">
    <location>
        <begin position="1"/>
        <end position="31"/>
    </location>
</feature>
<feature type="compositionally biased region" description="Basic and acidic residues" evidence="1">
    <location>
        <begin position="170"/>
        <end position="186"/>
    </location>
</feature>
<dbReference type="Proteomes" id="UP000239563">
    <property type="component" value="Chromosome V"/>
</dbReference>
<evidence type="ECO:0000313" key="4">
    <source>
        <dbReference type="Proteomes" id="UP000239563"/>
    </source>
</evidence>
<name>A0A2N8UCR7_9BASI</name>
<dbReference type="AlphaFoldDB" id="A0A2N8UCR7"/>
<gene>
    <name evidence="3" type="ORF">SRS1_13366</name>
</gene>
<evidence type="ECO:0000313" key="3">
    <source>
        <dbReference type="EMBL" id="SJX62518.1"/>
    </source>
</evidence>
<feature type="region of interest" description="Disordered" evidence="1">
    <location>
        <begin position="110"/>
        <end position="133"/>
    </location>
</feature>
<evidence type="ECO:0000256" key="2">
    <source>
        <dbReference type="SAM" id="SignalP"/>
    </source>
</evidence>
<feature type="chain" id="PRO_5014977260" evidence="2">
    <location>
        <begin position="32"/>
        <end position="398"/>
    </location>
</feature>
<sequence length="398" mass="45014">MRHHRAFCPFSRRMLPRTLAALALALGYSLSLSTPVGPESQPDPRRVVHSGYPHSSETGVITSPSHVSDLNAEFWSELPRLPTVHPAIPYHWPTTDSALPDAAYSRDASVALGSEDEPNTAVAHPSPPSSWPPKLPALEHTVWTDQPSPPSIDAALDQAILDSLLQDLSRHGHETSPSRTDMHPDSARQLSEVDTDSPKTGKRTWDWSEEKITDWVKRRDTFKKFGGPDYLRSAERVFPDRPWLRLAKPVIWENEDARQLINKEVFKGGLVWVDLKELPGMRETINRKTPAKQPSQLLPSVRIPAEILGTAGRDHGPYRVYFTDHGYEGKIKRTKVQKTVLEGRPYLGFFGIPENRTDRKFPMYFFGMGYFHRPKDAEVDHLLQEMDAAMKDGVNRRV</sequence>
<accession>A0A2N8UCR7</accession>